<feature type="chain" id="PRO_5046025778" description="Repulsive guidance molecule N-terminal domain-containing protein" evidence="2">
    <location>
        <begin position="26"/>
        <end position="119"/>
    </location>
</feature>
<accession>A0ABQ9FHK0</accession>
<reference evidence="4 5" key="1">
    <citation type="submission" date="2022-12" db="EMBL/GenBank/DDBJ databases">
        <title>Chromosome-level genome of Tegillarca granosa.</title>
        <authorList>
            <person name="Kim J."/>
        </authorList>
    </citation>
    <scope>NUCLEOTIDE SEQUENCE [LARGE SCALE GENOMIC DNA]</scope>
    <source>
        <strain evidence="4">Teg-2019</strain>
        <tissue evidence="4">Adductor muscle</tissue>
    </source>
</reference>
<feature type="domain" description="Repulsive guidance molecule N-terminal" evidence="3">
    <location>
        <begin position="34"/>
        <end position="84"/>
    </location>
</feature>
<gene>
    <name evidence="4" type="ORF">KUTeg_004697</name>
</gene>
<sequence length="119" mass="13343">MHNTTPTMYTKILICLSVMVVMVSSDCNQDMNDKLKKCHNDYLASVAKVDQNDKSTFCGPLSTWQACMKPYADQCSDNLIFKMLAPIQDQLKSVCSGTVSVQFTLWTMAAIFVVNILFN</sequence>
<evidence type="ECO:0000256" key="2">
    <source>
        <dbReference type="SAM" id="SignalP"/>
    </source>
</evidence>
<dbReference type="InterPro" id="IPR010536">
    <property type="entry name" value="RGM_N"/>
</dbReference>
<dbReference type="Proteomes" id="UP001217089">
    <property type="component" value="Unassembled WGS sequence"/>
</dbReference>
<feature type="transmembrane region" description="Helical" evidence="1">
    <location>
        <begin position="99"/>
        <end position="118"/>
    </location>
</feature>
<evidence type="ECO:0000313" key="4">
    <source>
        <dbReference type="EMBL" id="KAJ8316793.1"/>
    </source>
</evidence>
<comment type="caution">
    <text evidence="4">The sequence shown here is derived from an EMBL/GenBank/DDBJ whole genome shotgun (WGS) entry which is preliminary data.</text>
</comment>
<organism evidence="4 5">
    <name type="scientific">Tegillarca granosa</name>
    <name type="common">Malaysian cockle</name>
    <name type="synonym">Anadara granosa</name>
    <dbReference type="NCBI Taxonomy" id="220873"/>
    <lineage>
        <taxon>Eukaryota</taxon>
        <taxon>Metazoa</taxon>
        <taxon>Spiralia</taxon>
        <taxon>Lophotrochozoa</taxon>
        <taxon>Mollusca</taxon>
        <taxon>Bivalvia</taxon>
        <taxon>Autobranchia</taxon>
        <taxon>Pteriomorphia</taxon>
        <taxon>Arcoida</taxon>
        <taxon>Arcoidea</taxon>
        <taxon>Arcidae</taxon>
        <taxon>Tegillarca</taxon>
    </lineage>
</organism>
<evidence type="ECO:0000256" key="1">
    <source>
        <dbReference type="SAM" id="Phobius"/>
    </source>
</evidence>
<keyword evidence="1" id="KW-0472">Membrane</keyword>
<dbReference type="Pfam" id="PF06535">
    <property type="entry name" value="RGM_N"/>
    <property type="match status" value="1"/>
</dbReference>
<dbReference type="EMBL" id="JARBDR010000246">
    <property type="protein sequence ID" value="KAJ8316793.1"/>
    <property type="molecule type" value="Genomic_DNA"/>
</dbReference>
<keyword evidence="1" id="KW-1133">Transmembrane helix</keyword>
<name>A0ABQ9FHK0_TEGGR</name>
<evidence type="ECO:0000313" key="5">
    <source>
        <dbReference type="Proteomes" id="UP001217089"/>
    </source>
</evidence>
<keyword evidence="2" id="KW-0732">Signal</keyword>
<proteinExistence type="predicted"/>
<protein>
    <recommendedName>
        <fullName evidence="3">Repulsive guidance molecule N-terminal domain-containing protein</fullName>
    </recommendedName>
</protein>
<feature type="signal peptide" evidence="2">
    <location>
        <begin position="1"/>
        <end position="25"/>
    </location>
</feature>
<keyword evidence="1" id="KW-0812">Transmembrane</keyword>
<keyword evidence="5" id="KW-1185">Reference proteome</keyword>
<evidence type="ECO:0000259" key="3">
    <source>
        <dbReference type="Pfam" id="PF06535"/>
    </source>
</evidence>